<comment type="caution">
    <text evidence="2">The sequence shown here is derived from an EMBL/GenBank/DDBJ whole genome shotgun (WGS) entry which is preliminary data.</text>
</comment>
<evidence type="ECO:0000313" key="3">
    <source>
        <dbReference type="Proteomes" id="UP001465976"/>
    </source>
</evidence>
<feature type="region of interest" description="Disordered" evidence="1">
    <location>
        <begin position="1"/>
        <end position="31"/>
    </location>
</feature>
<dbReference type="InterPro" id="IPR032675">
    <property type="entry name" value="LRR_dom_sf"/>
</dbReference>
<dbReference type="EMBL" id="JBAHYK010000023">
    <property type="protein sequence ID" value="KAL0580799.1"/>
    <property type="molecule type" value="Genomic_DNA"/>
</dbReference>
<name>A0ABR3FZ15_9AGAR</name>
<evidence type="ECO:0000313" key="2">
    <source>
        <dbReference type="EMBL" id="KAL0580799.1"/>
    </source>
</evidence>
<evidence type="ECO:0000256" key="1">
    <source>
        <dbReference type="SAM" id="MobiDB-lite"/>
    </source>
</evidence>
<dbReference type="Gene3D" id="3.80.10.10">
    <property type="entry name" value="Ribonuclease Inhibitor"/>
    <property type="match status" value="1"/>
</dbReference>
<evidence type="ECO:0008006" key="4">
    <source>
        <dbReference type="Google" id="ProtNLM"/>
    </source>
</evidence>
<dbReference type="Proteomes" id="UP001465976">
    <property type="component" value="Unassembled WGS sequence"/>
</dbReference>
<accession>A0ABR3FZ15</accession>
<keyword evidence="3" id="KW-1185">Reference proteome</keyword>
<gene>
    <name evidence="2" type="ORF">V5O48_001264</name>
</gene>
<reference evidence="2 3" key="1">
    <citation type="submission" date="2024-02" db="EMBL/GenBank/DDBJ databases">
        <title>A draft genome for the cacao thread blight pathogen Marasmius crinis-equi.</title>
        <authorList>
            <person name="Cohen S.P."/>
            <person name="Baruah I.K."/>
            <person name="Amoako-Attah I."/>
            <person name="Bukari Y."/>
            <person name="Meinhardt L.W."/>
            <person name="Bailey B.A."/>
        </authorList>
    </citation>
    <scope>NUCLEOTIDE SEQUENCE [LARGE SCALE GENOMIC DNA]</scope>
    <source>
        <strain evidence="2 3">GH-76</strain>
    </source>
</reference>
<sequence>MSLAQDNARPLKKPATLEEDSSSKELKATTRSSVQQNDAGFLKLPVEILTIHIVEYIPNVPFGIPHELRQSRPGNPTGPLLEDVVLERHKVLRALAQTCRRFRDVFLPLQWETLDFCASPPGFDDRKPWFVNLTKVIERVCEGLLQSPELASYVSAITVTLTRSSYHPALPTLARCMQALPNLQTLQVIHAHDDLIPFMEESFKGFTFPRIRTVFLPAQTHKLLLSCPEVRRVVFTDSYSNPVEMVATMAVTCKNIERLEGMSRLISTVILRDLIKAVPNLKQMELNLEWSDEEQIMALTGLEQLTEINLITYDLEPHEALQAEKANIDAAREVLRKSSAPKEEKMLRIRCGMEVEPYRWPFERTSKSYSGPMMIGPRWVRVIEI</sequence>
<organism evidence="2 3">
    <name type="scientific">Marasmius crinis-equi</name>
    <dbReference type="NCBI Taxonomy" id="585013"/>
    <lineage>
        <taxon>Eukaryota</taxon>
        <taxon>Fungi</taxon>
        <taxon>Dikarya</taxon>
        <taxon>Basidiomycota</taxon>
        <taxon>Agaricomycotina</taxon>
        <taxon>Agaricomycetes</taxon>
        <taxon>Agaricomycetidae</taxon>
        <taxon>Agaricales</taxon>
        <taxon>Marasmiineae</taxon>
        <taxon>Marasmiaceae</taxon>
        <taxon>Marasmius</taxon>
    </lineage>
</organism>
<protein>
    <recommendedName>
        <fullName evidence="4">F-box domain-containing protein</fullName>
    </recommendedName>
</protein>
<proteinExistence type="predicted"/>